<evidence type="ECO:0008006" key="5">
    <source>
        <dbReference type="Google" id="ProtNLM"/>
    </source>
</evidence>
<accession>A0A1F7UKL4</accession>
<dbReference type="Pfam" id="PF13439">
    <property type="entry name" value="Glyco_transf_4"/>
    <property type="match status" value="1"/>
</dbReference>
<reference evidence="3 4" key="1">
    <citation type="journal article" date="2016" name="Nat. Commun.">
        <title>Thousands of microbial genomes shed light on interconnected biogeochemical processes in an aquifer system.</title>
        <authorList>
            <person name="Anantharaman K."/>
            <person name="Brown C.T."/>
            <person name="Hug L.A."/>
            <person name="Sharon I."/>
            <person name="Castelle C.J."/>
            <person name="Probst A.J."/>
            <person name="Thomas B.C."/>
            <person name="Singh A."/>
            <person name="Wilkins M.J."/>
            <person name="Karaoz U."/>
            <person name="Brodie E.L."/>
            <person name="Williams K.H."/>
            <person name="Hubbard S.S."/>
            <person name="Banfield J.F."/>
        </authorList>
    </citation>
    <scope>NUCLEOTIDE SEQUENCE [LARGE SCALE GENOMIC DNA]</scope>
</reference>
<dbReference type="SUPFAM" id="SSF53756">
    <property type="entry name" value="UDP-Glycosyltransferase/glycogen phosphorylase"/>
    <property type="match status" value="1"/>
</dbReference>
<dbReference type="EMBL" id="MGEH01000024">
    <property type="protein sequence ID" value="OGL78809.1"/>
    <property type="molecule type" value="Genomic_DNA"/>
</dbReference>
<dbReference type="PANTHER" id="PTHR45947:SF13">
    <property type="entry name" value="TRANSFERASE"/>
    <property type="match status" value="1"/>
</dbReference>
<dbReference type="InterPro" id="IPR001296">
    <property type="entry name" value="Glyco_trans_1"/>
</dbReference>
<dbReference type="AlphaFoldDB" id="A0A1F7UKL4"/>
<dbReference type="CDD" id="cd03801">
    <property type="entry name" value="GT4_PimA-like"/>
    <property type="match status" value="1"/>
</dbReference>
<feature type="domain" description="Glycosyltransferase subfamily 4-like N-terminal" evidence="2">
    <location>
        <begin position="14"/>
        <end position="222"/>
    </location>
</feature>
<evidence type="ECO:0000259" key="2">
    <source>
        <dbReference type="Pfam" id="PF13439"/>
    </source>
</evidence>
<dbReference type="PANTHER" id="PTHR45947">
    <property type="entry name" value="SULFOQUINOVOSYL TRANSFERASE SQD2"/>
    <property type="match status" value="1"/>
</dbReference>
<dbReference type="Gene3D" id="3.40.50.2000">
    <property type="entry name" value="Glycogen Phosphorylase B"/>
    <property type="match status" value="2"/>
</dbReference>
<gene>
    <name evidence="3" type="ORF">A3E39_01450</name>
</gene>
<dbReference type="Proteomes" id="UP000176603">
    <property type="component" value="Unassembled WGS sequence"/>
</dbReference>
<evidence type="ECO:0000313" key="4">
    <source>
        <dbReference type="Proteomes" id="UP000176603"/>
    </source>
</evidence>
<comment type="caution">
    <text evidence="3">The sequence shown here is derived from an EMBL/GenBank/DDBJ whole genome shotgun (WGS) entry which is preliminary data.</text>
</comment>
<proteinExistence type="predicted"/>
<dbReference type="GO" id="GO:0016757">
    <property type="term" value="F:glycosyltransferase activity"/>
    <property type="evidence" value="ECO:0007669"/>
    <property type="project" value="InterPro"/>
</dbReference>
<dbReference type="STRING" id="1802399.A3E39_01450"/>
<dbReference type="InterPro" id="IPR050194">
    <property type="entry name" value="Glycosyltransferase_grp1"/>
</dbReference>
<protein>
    <recommendedName>
        <fullName evidence="5">Glycosyltransferase subfamily 4-like N-terminal domain-containing protein</fullName>
    </recommendedName>
</protein>
<organism evidence="3 4">
    <name type="scientific">Candidatus Uhrbacteria bacterium RIFCSPHIGHO2_12_FULL_60_25</name>
    <dbReference type="NCBI Taxonomy" id="1802399"/>
    <lineage>
        <taxon>Bacteria</taxon>
        <taxon>Candidatus Uhriibacteriota</taxon>
    </lineage>
</organism>
<dbReference type="Pfam" id="PF00534">
    <property type="entry name" value="Glycos_transf_1"/>
    <property type="match status" value="1"/>
</dbReference>
<name>A0A1F7UKL4_9BACT</name>
<evidence type="ECO:0000259" key="1">
    <source>
        <dbReference type="Pfam" id="PF00534"/>
    </source>
</evidence>
<sequence length="410" mass="45671">MKILHIHKFFDQLGGSELYLHRLMQKQAEVGHDVHILSTRATTNLPTPDAKYFIHRFDFRRAEGPKKDTVKGLAYLWNREARRATERVLREIKPDVVHLHNIYHHFSTSILGPIHRFCIPCVQTLHDLKLACPNYLMFTEGSVCERCKGGKYWNPILHHCLSIRTLPNVLAGIEITFTKVTQTYEKTVKRFIAPSEFVMKKMVEWGEPAGKFSVLQNPADVSVVPARGGGGFLLYAGRLTAQKGVETLIRASLAVPTLPLRIAGTGPDEERLQHLVRSANASHITFLGFVPPAELAGLRQTAEALVAPSVGYENSPLSVLEAMGDGVPVIASDIGGMPELVRDNVNGLLATPGDVAEWVDVLRRFQSTSRQERGVMGERGRDIIRSRHDWSGHLTGLERIYMAAGVMSIH</sequence>
<dbReference type="InterPro" id="IPR028098">
    <property type="entry name" value="Glyco_trans_4-like_N"/>
</dbReference>
<feature type="domain" description="Glycosyl transferase family 1" evidence="1">
    <location>
        <begin position="228"/>
        <end position="381"/>
    </location>
</feature>
<evidence type="ECO:0000313" key="3">
    <source>
        <dbReference type="EMBL" id="OGL78809.1"/>
    </source>
</evidence>